<feature type="domain" description="EngC GTPase" evidence="11">
    <location>
        <begin position="112"/>
        <end position="260"/>
    </location>
</feature>
<evidence type="ECO:0000256" key="9">
    <source>
        <dbReference type="ARBA" id="ARBA00023134"/>
    </source>
</evidence>
<feature type="binding site" evidence="10">
    <location>
        <begin position="151"/>
        <end position="154"/>
    </location>
    <ligand>
        <name>GTP</name>
        <dbReference type="ChEBI" id="CHEBI:37565"/>
    </ligand>
</feature>
<gene>
    <name evidence="10 13" type="primary">rsgA</name>
    <name evidence="13" type="ORF">PQU95_10870</name>
</gene>
<dbReference type="PROSITE" id="PS51721">
    <property type="entry name" value="G_CP"/>
    <property type="match status" value="1"/>
</dbReference>
<evidence type="ECO:0000256" key="7">
    <source>
        <dbReference type="ARBA" id="ARBA00022833"/>
    </source>
</evidence>
<comment type="caution">
    <text evidence="13">The sequence shown here is derived from an EMBL/GenBank/DDBJ whole genome shotgun (WGS) entry which is preliminary data.</text>
</comment>
<dbReference type="Proteomes" id="UP001219956">
    <property type="component" value="Unassembled WGS sequence"/>
</dbReference>
<dbReference type="Gene3D" id="3.40.50.300">
    <property type="entry name" value="P-loop containing nucleotide triphosphate hydrolases"/>
    <property type="match status" value="1"/>
</dbReference>
<dbReference type="InterPro" id="IPR030378">
    <property type="entry name" value="G_CP_dom"/>
</dbReference>
<comment type="subunit">
    <text evidence="10">Monomer. Associates with 30S ribosomal subunit, binds 16S rRNA.</text>
</comment>
<name>A0ABT5IYS8_9NEIS</name>
<feature type="binding site" evidence="10">
    <location>
        <position position="290"/>
    </location>
    <ligand>
        <name>Zn(2+)</name>
        <dbReference type="ChEBI" id="CHEBI:29105"/>
    </ligand>
</feature>
<evidence type="ECO:0000256" key="10">
    <source>
        <dbReference type="HAMAP-Rule" id="MF_01820"/>
    </source>
</evidence>
<keyword evidence="3 10" id="KW-0479">Metal-binding</keyword>
<evidence type="ECO:0000256" key="8">
    <source>
        <dbReference type="ARBA" id="ARBA00022884"/>
    </source>
</evidence>
<keyword evidence="2 10" id="KW-0690">Ribosome biogenesis</keyword>
<sequence length="352" mass="38877">MFTFDFSRLATIGLTPVLLQNLLQQAQCDSSLFRVSAVHRDAVLLHDGEHERRCRLASSQWQALQAEEGLAVGDWVLAACDPAGDWWLQQRLEPVNALLRRNSHGQRQRIASNIDTALLVMGLDGDFNLRRLERFVSMVQAADITPVIVLSKADQCADPQASMQAVRQRLPAAMTVLALNGNDAASCGQLAPWLGQGQTLIVLGSSGVGKSTLSNTLLGEACQQTGAVRADDSRGRHTTTARSLHRLPGGACLIDTPGVRTLQPDLDEVALADSFDDIARLAKQCQFRDCQHQHEPGCAVRPVVDSDRLHNYFKLLREARRGSESLLQRKAQQAVWKRRSKALRQKQKLLRD</sequence>
<dbReference type="EC" id="3.6.1.-" evidence="10"/>
<feature type="binding site" evidence="10">
    <location>
        <position position="298"/>
    </location>
    <ligand>
        <name>Zn(2+)</name>
        <dbReference type="ChEBI" id="CHEBI:29105"/>
    </ligand>
</feature>
<keyword evidence="6 10" id="KW-0378">Hydrolase</keyword>
<organism evidence="13 14">
    <name type="scientific">Vogesella aquatica</name>
    <dbReference type="NCBI Taxonomy" id="2984206"/>
    <lineage>
        <taxon>Bacteria</taxon>
        <taxon>Pseudomonadati</taxon>
        <taxon>Pseudomonadota</taxon>
        <taxon>Betaproteobacteria</taxon>
        <taxon>Neisseriales</taxon>
        <taxon>Chromobacteriaceae</taxon>
        <taxon>Vogesella</taxon>
    </lineage>
</organism>
<evidence type="ECO:0000313" key="14">
    <source>
        <dbReference type="Proteomes" id="UP001219956"/>
    </source>
</evidence>
<keyword evidence="14" id="KW-1185">Reference proteome</keyword>
<dbReference type="InterPro" id="IPR004881">
    <property type="entry name" value="Ribosome_biogen_GTPase_RsgA"/>
</dbReference>
<protein>
    <recommendedName>
        <fullName evidence="10">Small ribosomal subunit biogenesis GTPase RsgA</fullName>
        <ecNumber evidence="10">3.6.1.-</ecNumber>
    </recommendedName>
</protein>
<evidence type="ECO:0000259" key="12">
    <source>
        <dbReference type="PROSITE" id="PS51721"/>
    </source>
</evidence>
<evidence type="ECO:0000259" key="11">
    <source>
        <dbReference type="PROSITE" id="PS50936"/>
    </source>
</evidence>
<feature type="binding site" evidence="10">
    <location>
        <position position="285"/>
    </location>
    <ligand>
        <name>Zn(2+)</name>
        <dbReference type="ChEBI" id="CHEBI:29105"/>
    </ligand>
</feature>
<keyword evidence="4 10" id="KW-0699">rRNA-binding</keyword>
<dbReference type="SUPFAM" id="SSF52540">
    <property type="entry name" value="P-loop containing nucleoside triphosphate hydrolases"/>
    <property type="match status" value="1"/>
</dbReference>
<comment type="function">
    <text evidence="10">One of several proteins that assist in the late maturation steps of the functional core of the 30S ribosomal subunit. Helps release RbfA from mature subunits. May play a role in the assembly of ribosomal proteins into the subunit. Circularly permuted GTPase that catalyzes slow GTP hydrolysis, GTPase activity is stimulated by the 30S ribosomal subunit.</text>
</comment>
<reference evidence="13 14" key="1">
    <citation type="submission" date="2023-01" db="EMBL/GenBank/DDBJ databases">
        <title>Novel species of the genus Vogesella isolated from rivers.</title>
        <authorList>
            <person name="Lu H."/>
        </authorList>
    </citation>
    <scope>NUCLEOTIDE SEQUENCE [LARGE SCALE GENOMIC DNA]</scope>
    <source>
        <strain evidence="13 14">DC21W</strain>
    </source>
</reference>
<evidence type="ECO:0000256" key="5">
    <source>
        <dbReference type="ARBA" id="ARBA00022741"/>
    </source>
</evidence>
<dbReference type="Pfam" id="PF03193">
    <property type="entry name" value="RsgA_GTPase"/>
    <property type="match status" value="1"/>
</dbReference>
<keyword evidence="7 10" id="KW-0862">Zinc</keyword>
<keyword evidence="5 10" id="KW-0547">Nucleotide-binding</keyword>
<evidence type="ECO:0000256" key="4">
    <source>
        <dbReference type="ARBA" id="ARBA00022730"/>
    </source>
</evidence>
<feature type="domain" description="CP-type G" evidence="12">
    <location>
        <begin position="104"/>
        <end position="262"/>
    </location>
</feature>
<proteinExistence type="inferred from homology"/>
<dbReference type="PANTHER" id="PTHR32120:SF10">
    <property type="entry name" value="SMALL RIBOSOMAL SUBUNIT BIOGENESIS GTPASE RSGA"/>
    <property type="match status" value="1"/>
</dbReference>
<evidence type="ECO:0000256" key="6">
    <source>
        <dbReference type="ARBA" id="ARBA00022801"/>
    </source>
</evidence>
<feature type="binding site" evidence="10">
    <location>
        <position position="292"/>
    </location>
    <ligand>
        <name>Zn(2+)</name>
        <dbReference type="ChEBI" id="CHEBI:29105"/>
    </ligand>
</feature>
<dbReference type="NCBIfam" id="TIGR00157">
    <property type="entry name" value="ribosome small subunit-dependent GTPase A"/>
    <property type="match status" value="1"/>
</dbReference>
<dbReference type="PANTHER" id="PTHR32120">
    <property type="entry name" value="SMALL RIBOSOMAL SUBUNIT BIOGENESIS GTPASE RSGA"/>
    <property type="match status" value="1"/>
</dbReference>
<comment type="similarity">
    <text evidence="10">Belongs to the TRAFAC class YlqF/YawG GTPase family. RsgA subfamily.</text>
</comment>
<dbReference type="PROSITE" id="PS50936">
    <property type="entry name" value="ENGC_GTPASE"/>
    <property type="match status" value="1"/>
</dbReference>
<keyword evidence="1 10" id="KW-0963">Cytoplasm</keyword>
<evidence type="ECO:0000313" key="13">
    <source>
        <dbReference type="EMBL" id="MDC7717712.1"/>
    </source>
</evidence>
<comment type="subcellular location">
    <subcellularLocation>
        <location evidence="10">Cytoplasm</location>
    </subcellularLocation>
</comment>
<keyword evidence="9 10" id="KW-0342">GTP-binding</keyword>
<dbReference type="InterPro" id="IPR010914">
    <property type="entry name" value="RsgA_GTPase_dom"/>
</dbReference>
<evidence type="ECO:0000256" key="3">
    <source>
        <dbReference type="ARBA" id="ARBA00022723"/>
    </source>
</evidence>
<dbReference type="InterPro" id="IPR027417">
    <property type="entry name" value="P-loop_NTPase"/>
</dbReference>
<dbReference type="EMBL" id="JAQQLF010000012">
    <property type="protein sequence ID" value="MDC7717712.1"/>
    <property type="molecule type" value="Genomic_DNA"/>
</dbReference>
<dbReference type="HAMAP" id="MF_01820">
    <property type="entry name" value="GTPase_RsgA"/>
    <property type="match status" value="1"/>
</dbReference>
<feature type="binding site" evidence="10">
    <location>
        <begin position="204"/>
        <end position="212"/>
    </location>
    <ligand>
        <name>GTP</name>
        <dbReference type="ChEBI" id="CHEBI:37565"/>
    </ligand>
</feature>
<accession>A0ABT5IYS8</accession>
<evidence type="ECO:0000256" key="2">
    <source>
        <dbReference type="ARBA" id="ARBA00022517"/>
    </source>
</evidence>
<evidence type="ECO:0000256" key="1">
    <source>
        <dbReference type="ARBA" id="ARBA00022490"/>
    </source>
</evidence>
<dbReference type="CDD" id="cd01854">
    <property type="entry name" value="YjeQ_EngC"/>
    <property type="match status" value="1"/>
</dbReference>
<keyword evidence="8 10" id="KW-0694">RNA-binding</keyword>
<dbReference type="RefSeq" id="WP_272752017.1">
    <property type="nucleotide sequence ID" value="NZ_JAQQLF010000012.1"/>
</dbReference>
<dbReference type="Gene3D" id="1.10.40.50">
    <property type="entry name" value="Probable gtpase engc, domain 3"/>
    <property type="match status" value="1"/>
</dbReference>
<comment type="cofactor">
    <cofactor evidence="10">
        <name>Zn(2+)</name>
        <dbReference type="ChEBI" id="CHEBI:29105"/>
    </cofactor>
    <text evidence="10">Binds 1 zinc ion per subunit.</text>
</comment>